<keyword evidence="14" id="KW-1185">Reference proteome</keyword>
<dbReference type="HOGENOM" id="CLU_002458_2_0_1"/>
<reference evidence="14" key="2">
    <citation type="submission" date="2015-01" db="EMBL/GenBank/DDBJ databases">
        <title>Evolutionary Origins and Diversification of the Mycorrhizal Mutualists.</title>
        <authorList>
            <consortium name="DOE Joint Genome Institute"/>
            <consortium name="Mycorrhizal Genomics Consortium"/>
            <person name="Kohler A."/>
            <person name="Kuo A."/>
            <person name="Nagy L.G."/>
            <person name="Floudas D."/>
            <person name="Copeland A."/>
            <person name="Barry K.W."/>
            <person name="Cichocki N."/>
            <person name="Veneault-Fourrey C."/>
            <person name="LaButti K."/>
            <person name="Lindquist E.A."/>
            <person name="Lipzen A."/>
            <person name="Lundell T."/>
            <person name="Morin E."/>
            <person name="Murat C."/>
            <person name="Riley R."/>
            <person name="Ohm R."/>
            <person name="Sun H."/>
            <person name="Tunlid A."/>
            <person name="Henrissat B."/>
            <person name="Grigoriev I.V."/>
            <person name="Hibbett D.S."/>
            <person name="Martin F."/>
        </authorList>
    </citation>
    <scope>NUCLEOTIDE SEQUENCE [LARGE SCALE GENOMIC DNA]</scope>
    <source>
        <strain evidence="14">ATCC 200175</strain>
    </source>
</reference>
<evidence type="ECO:0000313" key="14">
    <source>
        <dbReference type="Proteomes" id="UP000053647"/>
    </source>
</evidence>
<dbReference type="PANTHER" id="PTHR13018:SF143">
    <property type="entry name" value="CSC1_OSCA1-LIKE 7TM REGION DOMAIN-CONTAINING PROTEIN"/>
    <property type="match status" value="1"/>
</dbReference>
<feature type="region of interest" description="Disordered" evidence="7">
    <location>
        <begin position="818"/>
        <end position="887"/>
    </location>
</feature>
<keyword evidence="5 8" id="KW-1133">Transmembrane helix</keyword>
<dbReference type="InterPro" id="IPR032880">
    <property type="entry name" value="CSC1/OSCA1-like_N"/>
</dbReference>
<dbReference type="OrthoDB" id="1076608at2759"/>
<feature type="transmembrane region" description="Helical" evidence="8">
    <location>
        <begin position="157"/>
        <end position="176"/>
    </location>
</feature>
<dbReference type="GO" id="GO:0005227">
    <property type="term" value="F:calcium-activated cation channel activity"/>
    <property type="evidence" value="ECO:0007669"/>
    <property type="project" value="InterPro"/>
</dbReference>
<dbReference type="Pfam" id="PF02714">
    <property type="entry name" value="RSN1_7TM"/>
    <property type="match status" value="1"/>
</dbReference>
<feature type="compositionally biased region" description="Low complexity" evidence="7">
    <location>
        <begin position="841"/>
        <end position="855"/>
    </location>
</feature>
<feature type="transmembrane region" description="Helical" evidence="8">
    <location>
        <begin position="679"/>
        <end position="699"/>
    </location>
</feature>
<evidence type="ECO:0000259" key="11">
    <source>
        <dbReference type="Pfam" id="PF13967"/>
    </source>
</evidence>
<dbReference type="Pfam" id="PF13967">
    <property type="entry name" value="RSN1_TM"/>
    <property type="match status" value="1"/>
</dbReference>
<evidence type="ECO:0000259" key="9">
    <source>
        <dbReference type="Pfam" id="PF02714"/>
    </source>
</evidence>
<feature type="transmembrane region" description="Helical" evidence="8">
    <location>
        <begin position="705"/>
        <end position="724"/>
    </location>
</feature>
<keyword evidence="3" id="KW-0813">Transport</keyword>
<evidence type="ECO:0000259" key="12">
    <source>
        <dbReference type="Pfam" id="PF14703"/>
    </source>
</evidence>
<dbReference type="GO" id="GO:0005886">
    <property type="term" value="C:plasma membrane"/>
    <property type="evidence" value="ECO:0007669"/>
    <property type="project" value="TreeGrafter"/>
</dbReference>
<keyword evidence="6 8" id="KW-0472">Membrane</keyword>
<evidence type="ECO:0000256" key="3">
    <source>
        <dbReference type="ARBA" id="ARBA00022448"/>
    </source>
</evidence>
<dbReference type="Proteomes" id="UP000053647">
    <property type="component" value="Unassembled WGS sequence"/>
</dbReference>
<reference evidence="13 14" key="1">
    <citation type="submission" date="2014-06" db="EMBL/GenBank/DDBJ databases">
        <authorList>
            <consortium name="DOE Joint Genome Institute"/>
            <person name="Kuo A."/>
            <person name="Kohler A."/>
            <person name="Nagy L.G."/>
            <person name="Floudas D."/>
            <person name="Copeland A."/>
            <person name="Barry K.W."/>
            <person name="Cichocki N."/>
            <person name="Veneault-Fourrey C."/>
            <person name="LaButti K."/>
            <person name="Lindquist E.A."/>
            <person name="Lipzen A."/>
            <person name="Lundell T."/>
            <person name="Morin E."/>
            <person name="Murat C."/>
            <person name="Sun H."/>
            <person name="Tunlid A."/>
            <person name="Henrissat B."/>
            <person name="Grigoriev I.V."/>
            <person name="Hibbett D.S."/>
            <person name="Martin F."/>
            <person name="Nordberg H.P."/>
            <person name="Cantor M.N."/>
            <person name="Hua S.X."/>
        </authorList>
    </citation>
    <scope>NUCLEOTIDE SEQUENCE [LARGE SCALE GENOMIC DNA]</scope>
    <source>
        <strain evidence="13 14">ATCC 200175</strain>
    </source>
</reference>
<dbReference type="InterPro" id="IPR022257">
    <property type="entry name" value="PHM7_ext"/>
</dbReference>
<dbReference type="AlphaFoldDB" id="A0A0C9TZN1"/>
<dbReference type="InterPro" id="IPR003864">
    <property type="entry name" value="CSC1/OSCA1-like_7TM"/>
</dbReference>
<name>A0A0C9TZN1_PAXIN</name>
<dbReference type="InterPro" id="IPR045122">
    <property type="entry name" value="Csc1-like"/>
</dbReference>
<feature type="compositionally biased region" description="Basic and acidic residues" evidence="7">
    <location>
        <begin position="417"/>
        <end position="427"/>
    </location>
</feature>
<evidence type="ECO:0000256" key="2">
    <source>
        <dbReference type="ARBA" id="ARBA00007779"/>
    </source>
</evidence>
<evidence type="ECO:0000256" key="8">
    <source>
        <dbReference type="SAM" id="Phobius"/>
    </source>
</evidence>
<dbReference type="Pfam" id="PF12621">
    <property type="entry name" value="PHM7_ext"/>
    <property type="match status" value="1"/>
</dbReference>
<dbReference type="PANTHER" id="PTHR13018">
    <property type="entry name" value="PROBABLE MEMBRANE PROTEIN DUF221-RELATED"/>
    <property type="match status" value="1"/>
</dbReference>
<evidence type="ECO:0000256" key="1">
    <source>
        <dbReference type="ARBA" id="ARBA00004141"/>
    </source>
</evidence>
<evidence type="ECO:0008006" key="15">
    <source>
        <dbReference type="Google" id="ProtNLM"/>
    </source>
</evidence>
<evidence type="ECO:0000259" key="10">
    <source>
        <dbReference type="Pfam" id="PF12621"/>
    </source>
</evidence>
<feature type="domain" description="10TM putative phosphate transporter extracellular tail" evidence="10">
    <location>
        <begin position="868"/>
        <end position="957"/>
    </location>
</feature>
<evidence type="ECO:0000256" key="7">
    <source>
        <dbReference type="SAM" id="MobiDB-lite"/>
    </source>
</evidence>
<evidence type="ECO:0000313" key="13">
    <source>
        <dbReference type="EMBL" id="KIJ15898.1"/>
    </source>
</evidence>
<protein>
    <recommendedName>
        <fullName evidence="15">DUF221-domain-containing protein</fullName>
    </recommendedName>
</protein>
<feature type="region of interest" description="Disordered" evidence="7">
    <location>
        <begin position="407"/>
        <end position="427"/>
    </location>
</feature>
<feature type="transmembrane region" description="Helical" evidence="8">
    <location>
        <begin position="780"/>
        <end position="801"/>
    </location>
</feature>
<keyword evidence="4 8" id="KW-0812">Transmembrane</keyword>
<evidence type="ECO:0000256" key="4">
    <source>
        <dbReference type="ARBA" id="ARBA00022692"/>
    </source>
</evidence>
<feature type="domain" description="CSC1/OSCA1-like N-terminal transmembrane" evidence="11">
    <location>
        <begin position="76"/>
        <end position="225"/>
    </location>
</feature>
<feature type="transmembrane region" description="Helical" evidence="8">
    <location>
        <begin position="205"/>
        <end position="223"/>
    </location>
</feature>
<feature type="transmembrane region" description="Helical" evidence="8">
    <location>
        <begin position="630"/>
        <end position="658"/>
    </location>
</feature>
<organism evidence="13 14">
    <name type="scientific">Paxillus involutus ATCC 200175</name>
    <dbReference type="NCBI Taxonomy" id="664439"/>
    <lineage>
        <taxon>Eukaryota</taxon>
        <taxon>Fungi</taxon>
        <taxon>Dikarya</taxon>
        <taxon>Basidiomycota</taxon>
        <taxon>Agaricomycotina</taxon>
        <taxon>Agaricomycetes</taxon>
        <taxon>Agaricomycetidae</taxon>
        <taxon>Boletales</taxon>
        <taxon>Paxilineae</taxon>
        <taxon>Paxillaceae</taxon>
        <taxon>Paxillus</taxon>
    </lineage>
</organism>
<feature type="transmembrane region" description="Helical" evidence="8">
    <location>
        <begin position="745"/>
        <end position="768"/>
    </location>
</feature>
<comment type="similarity">
    <text evidence="2">Belongs to the CSC1 (TC 1.A.17) family.</text>
</comment>
<proteinExistence type="inferred from homology"/>
<feature type="transmembrane region" description="Helical" evidence="8">
    <location>
        <begin position="537"/>
        <end position="564"/>
    </location>
</feature>
<feature type="domain" description="CSC1/OSCA1-like cytosolic" evidence="12">
    <location>
        <begin position="250"/>
        <end position="410"/>
    </location>
</feature>
<dbReference type="InterPro" id="IPR027815">
    <property type="entry name" value="CSC1/OSCA1-like_cyt"/>
</dbReference>
<evidence type="ECO:0000256" key="6">
    <source>
        <dbReference type="ARBA" id="ARBA00023136"/>
    </source>
</evidence>
<gene>
    <name evidence="13" type="ORF">PAXINDRAFT_76693</name>
</gene>
<feature type="domain" description="CSC1/OSCA1-like 7TM region" evidence="9">
    <location>
        <begin position="491"/>
        <end position="764"/>
    </location>
</feature>
<accession>A0A0C9TZN1</accession>
<dbReference type="Pfam" id="PF14703">
    <property type="entry name" value="PHM7_cyt"/>
    <property type="match status" value="1"/>
</dbReference>
<feature type="transmembrane region" description="Helical" evidence="8">
    <location>
        <begin position="585"/>
        <end position="610"/>
    </location>
</feature>
<feature type="transmembrane region" description="Helical" evidence="8">
    <location>
        <begin position="491"/>
        <end position="517"/>
    </location>
</feature>
<feature type="compositionally biased region" description="Basic and acidic residues" evidence="7">
    <location>
        <begin position="856"/>
        <end position="867"/>
    </location>
</feature>
<evidence type="ECO:0000256" key="5">
    <source>
        <dbReference type="ARBA" id="ARBA00022989"/>
    </source>
</evidence>
<dbReference type="EMBL" id="KN819335">
    <property type="protein sequence ID" value="KIJ15898.1"/>
    <property type="molecule type" value="Genomic_DNA"/>
</dbReference>
<feature type="transmembrane region" description="Helical" evidence="8">
    <location>
        <begin position="80"/>
        <end position="101"/>
    </location>
</feature>
<feature type="region of interest" description="Disordered" evidence="7">
    <location>
        <begin position="323"/>
        <end position="342"/>
    </location>
</feature>
<feature type="compositionally biased region" description="Basic and acidic residues" evidence="7">
    <location>
        <begin position="831"/>
        <end position="840"/>
    </location>
</feature>
<comment type="subcellular location">
    <subcellularLocation>
        <location evidence="1">Membrane</location>
        <topology evidence="1">Multi-pass membrane protein</topology>
    </subcellularLocation>
</comment>
<sequence length="963" mass="106948">MELSATDSSFITFFSSPFFTDLYLPPLPCKRSVSLPTSWFSNHVSRPSHSSPLFVPHFFPLRSDVSSAGSATTSTFETALTFNAIVFGIEIAVFTLLRPYFKQIYEPRTVTPVESERAPPFVAGMFTWPLALFKADYRDIKRVNGPDAYLFVRFLRMMIRVFVPIWIVSWAVLLPVTSVNNSVPGNTGLDMFTIGNIAPNNQDRYAAQIILVWISTFWIYWNIRHEMQHFITVRQLHLIDPVHSHTAQANTILVTGIPSKFLSEEALAKLYSHLPGGVRKVWINRDLKELPAVYDRRLAASGKLESAETSLLATATKIRAKELKKSGNSADKGASPLQTVDQAERNVSLAERLVPREKRPTHRLPAGFLPFALPFIGQKVDTIEWCRTEIATATALLRQARRTVSESALPVPEDTNNDGKVDAEDRPEQTYPPLSSAFITFNQQISAHMAYRTLTHHEPYRMADRYLEVAPENVLWGNLGMNPYEQRVRMVISYSATAALILLWAFPVAFVGIISNIEGLCTQYSWLAWLCTIPKVVLGIIEGILPPVMLAVLMMLLPIVLRLFARFEGIPTRTGLELSLMTRYFIFQVIHSFLIVTLSSGLIAALPGLLQNPSSAATLLAQYLPQASTFFLTYIILQGLSGSAGSFLAVVQLVLYYVKLFILGSTPRSVYGIKFGPRTVAWGTLFPSITLLTVITLGYSIISPIINGLAVLAFVLFYQLYKYLFLFQYTQPRSTDTGGLFYPKAIQHVFVGLYVQQICLCALFFLARDENGKAGALPEGILMVVLIALTAGFQCIINSSYGPLMSALPLSIADKTYKADESPENGGGRTSTEKRRETIDSAHMPSPSHSRPSHSVGKESHIEEQPLHPRSHSTHSESSATSPLDDSYFSKLPDGRVDYGFAHPALTRPQRVVWIPDDTLGLGKEEVRANFETGVLATTEGATMNEKASVEVSAAPVDLEKFE</sequence>